<keyword evidence="3" id="KW-1185">Reference proteome</keyword>
<dbReference type="Proteomes" id="UP001456524">
    <property type="component" value="Unassembled WGS sequence"/>
</dbReference>
<feature type="compositionally biased region" description="Polar residues" evidence="1">
    <location>
        <begin position="98"/>
        <end position="108"/>
    </location>
</feature>
<evidence type="ECO:0000256" key="1">
    <source>
        <dbReference type="SAM" id="MobiDB-lite"/>
    </source>
</evidence>
<dbReference type="EMBL" id="JBBWUH010000011">
    <property type="protein sequence ID" value="KAK8154739.1"/>
    <property type="molecule type" value="Genomic_DNA"/>
</dbReference>
<organism evidence="2 3">
    <name type="scientific">Phyllosticta citrichinensis</name>
    <dbReference type="NCBI Taxonomy" id="1130410"/>
    <lineage>
        <taxon>Eukaryota</taxon>
        <taxon>Fungi</taxon>
        <taxon>Dikarya</taxon>
        <taxon>Ascomycota</taxon>
        <taxon>Pezizomycotina</taxon>
        <taxon>Dothideomycetes</taxon>
        <taxon>Dothideomycetes incertae sedis</taxon>
        <taxon>Botryosphaeriales</taxon>
        <taxon>Phyllostictaceae</taxon>
        <taxon>Phyllosticta</taxon>
    </lineage>
</organism>
<evidence type="ECO:0000313" key="2">
    <source>
        <dbReference type="EMBL" id="KAK8154739.1"/>
    </source>
</evidence>
<gene>
    <name evidence="2" type="ORF">IWX90DRAFT_444123</name>
</gene>
<comment type="caution">
    <text evidence="2">The sequence shown here is derived from an EMBL/GenBank/DDBJ whole genome shotgun (WGS) entry which is preliminary data.</text>
</comment>
<reference evidence="2 3" key="1">
    <citation type="journal article" date="2022" name="G3 (Bethesda)">
        <title>Enemy or ally: a genomic approach to elucidate the lifestyle of Phyllosticta citrichinaensis.</title>
        <authorList>
            <person name="Buijs V.A."/>
            <person name="Groenewald J.Z."/>
            <person name="Haridas S."/>
            <person name="LaButti K.M."/>
            <person name="Lipzen A."/>
            <person name="Martin F.M."/>
            <person name="Barry K."/>
            <person name="Grigoriev I.V."/>
            <person name="Crous P.W."/>
            <person name="Seidl M.F."/>
        </authorList>
    </citation>
    <scope>NUCLEOTIDE SEQUENCE [LARGE SCALE GENOMIC DNA]</scope>
    <source>
        <strain evidence="2 3">CBS 129764</strain>
    </source>
</reference>
<protein>
    <submittedName>
        <fullName evidence="2">Uncharacterized protein</fullName>
    </submittedName>
</protein>
<feature type="compositionally biased region" description="Pro residues" evidence="1">
    <location>
        <begin position="128"/>
        <end position="141"/>
    </location>
</feature>
<name>A0ABR1XHK1_9PEZI</name>
<feature type="region of interest" description="Disordered" evidence="1">
    <location>
        <begin position="125"/>
        <end position="162"/>
    </location>
</feature>
<feature type="compositionally biased region" description="Low complexity" evidence="1">
    <location>
        <begin position="142"/>
        <end position="151"/>
    </location>
</feature>
<evidence type="ECO:0000313" key="3">
    <source>
        <dbReference type="Proteomes" id="UP001456524"/>
    </source>
</evidence>
<sequence>MTGDCLSLHLLGLVQSASSTISYPLLTSPFVKFLDGQCGRAPSHWTLLPPGTASPSPSPSQSPFALSRVALPRSSLLHPPPTTAILSTRTAPKGRTYTPLSSPSFHPNPTAQLLRCSLSSRRVHCNWAPPPNLHPSRPTSPTPKTTPYSPTYQATADRPTPP</sequence>
<feature type="region of interest" description="Disordered" evidence="1">
    <location>
        <begin position="73"/>
        <end position="108"/>
    </location>
</feature>
<proteinExistence type="predicted"/>
<accession>A0ABR1XHK1</accession>